<evidence type="ECO:0000313" key="5">
    <source>
        <dbReference type="Proteomes" id="UP001050808"/>
    </source>
</evidence>
<evidence type="ECO:0000313" key="4">
    <source>
        <dbReference type="EMBL" id="GHI41167.1"/>
    </source>
</evidence>
<dbReference type="InterPro" id="IPR029476">
    <property type="entry name" value="DNase_NucA_NucB"/>
</dbReference>
<accession>A0ABQ3QV66</accession>
<evidence type="ECO:0000259" key="3">
    <source>
        <dbReference type="SMART" id="SM00458"/>
    </source>
</evidence>
<dbReference type="SMART" id="SM00458">
    <property type="entry name" value="RICIN"/>
    <property type="match status" value="1"/>
</dbReference>
<feature type="domain" description="Ricin B lectin" evidence="3">
    <location>
        <begin position="493"/>
        <end position="628"/>
    </location>
</feature>
<dbReference type="RefSeq" id="WP_189970282.1">
    <property type="nucleotide sequence ID" value="NZ_BMUA01000034.1"/>
</dbReference>
<protein>
    <recommendedName>
        <fullName evidence="3">Ricin B lectin domain-containing protein</fullName>
    </recommendedName>
</protein>
<sequence length="628" mass="67121">MSARPLRRHAARIQAAALLVTVALIPVAGPAVAAPAATDSTPDLSTATLVLPPGAKTPTLTDLQDATTRKGLERAAQVAQESQTARETTGPAAKSAAVAATPSAVAPLPSARRSMGAMAVQYPEPARTMAMGECKAQLGGDTQFYIKSRFAVCSGKQVTVIWKRKDSNTPVGESTFKLYVVGTIPQEADRTIHFDYYFTDFSKIGTTETSGQIHLVNGQLPQTWPSTAQPAFGGNLPTQYMSWDQLSQGGGATFQHTVRFAPGQGTGAGAADVVFAVYQPVLTSLLPKGWDNGKGGQDLPDVKPFMMAPRWDAASYLRNSTGSGNPANKGGAAFSYLTTLNYSAQAGAPEQAVAQHIQLAFTNPTATKPLNALKKIPGNSADHPLHRLYLDQKRRERNRAVAVRECTRYWGPNYTDGGKECDEFPFATTYEGSALEEYDVHAEKLNYSAMPLDGTQNGAAGNLLSGFYTSNRIIDGPEDGFTVSITGSAPERRGLLTNQNSNKCLEIDGSSTVNGALAQQWDCNGQPGAVWVTRPTSDGTYVNLVNDRSGKCLEVADSRKDNGAPVQQWDCAGVSTQEWELQGTPSSRILKNVNSGKILEIDNSSTANGARVQQWDNVGQPSAKWRED</sequence>
<dbReference type="Gene3D" id="2.80.10.50">
    <property type="match status" value="1"/>
</dbReference>
<feature type="region of interest" description="Disordered" evidence="1">
    <location>
        <begin position="78"/>
        <end position="99"/>
    </location>
</feature>
<keyword evidence="2" id="KW-0732">Signal</keyword>
<proteinExistence type="predicted"/>
<feature type="signal peptide" evidence="2">
    <location>
        <begin position="1"/>
        <end position="33"/>
    </location>
</feature>
<dbReference type="Proteomes" id="UP001050808">
    <property type="component" value="Unassembled WGS sequence"/>
</dbReference>
<dbReference type="InterPro" id="IPR035992">
    <property type="entry name" value="Ricin_B-like_lectins"/>
</dbReference>
<gene>
    <name evidence="4" type="ORF">Sviol_55750</name>
</gene>
<dbReference type="Pfam" id="PF14200">
    <property type="entry name" value="RicinB_lectin_2"/>
    <property type="match status" value="2"/>
</dbReference>
<dbReference type="PROSITE" id="PS50231">
    <property type="entry name" value="RICIN_B_LECTIN"/>
    <property type="match status" value="1"/>
</dbReference>
<dbReference type="EMBL" id="BNDY01000017">
    <property type="protein sequence ID" value="GHI41167.1"/>
    <property type="molecule type" value="Genomic_DNA"/>
</dbReference>
<organism evidence="4 5">
    <name type="scientific">Streptomyces violascens</name>
    <dbReference type="NCBI Taxonomy" id="67381"/>
    <lineage>
        <taxon>Bacteria</taxon>
        <taxon>Bacillati</taxon>
        <taxon>Actinomycetota</taxon>
        <taxon>Actinomycetes</taxon>
        <taxon>Kitasatosporales</taxon>
        <taxon>Streptomycetaceae</taxon>
        <taxon>Streptomyces</taxon>
    </lineage>
</organism>
<dbReference type="InterPro" id="IPR000772">
    <property type="entry name" value="Ricin_B_lectin"/>
</dbReference>
<reference evidence="4" key="1">
    <citation type="submission" date="2024-05" db="EMBL/GenBank/DDBJ databases">
        <title>Whole genome shotgun sequence of Streptomyces violascens NBRC 12920.</title>
        <authorList>
            <person name="Komaki H."/>
            <person name="Tamura T."/>
        </authorList>
    </citation>
    <scope>NUCLEOTIDE SEQUENCE</scope>
    <source>
        <strain evidence="4">NBRC 12920</strain>
    </source>
</reference>
<evidence type="ECO:0000256" key="1">
    <source>
        <dbReference type="SAM" id="MobiDB-lite"/>
    </source>
</evidence>
<dbReference type="CDD" id="cd00161">
    <property type="entry name" value="beta-trefoil_Ricin-like"/>
    <property type="match status" value="1"/>
</dbReference>
<evidence type="ECO:0000256" key="2">
    <source>
        <dbReference type="SAM" id="SignalP"/>
    </source>
</evidence>
<name>A0ABQ3QV66_9ACTN</name>
<feature type="chain" id="PRO_5045596917" description="Ricin B lectin domain-containing protein" evidence="2">
    <location>
        <begin position="34"/>
        <end position="628"/>
    </location>
</feature>
<dbReference type="Pfam" id="PF14040">
    <property type="entry name" value="DNase_NucA_NucB"/>
    <property type="match status" value="1"/>
</dbReference>
<keyword evidence="5" id="KW-1185">Reference proteome</keyword>
<comment type="caution">
    <text evidence="4">The sequence shown here is derived from an EMBL/GenBank/DDBJ whole genome shotgun (WGS) entry which is preliminary data.</text>
</comment>
<dbReference type="SUPFAM" id="SSF50370">
    <property type="entry name" value="Ricin B-like lectins"/>
    <property type="match status" value="1"/>
</dbReference>